<evidence type="ECO:0000256" key="4">
    <source>
        <dbReference type="ARBA" id="ARBA00022475"/>
    </source>
</evidence>
<evidence type="ECO:0000256" key="6">
    <source>
        <dbReference type="ARBA" id="ARBA00022989"/>
    </source>
</evidence>
<organism evidence="11 12">
    <name type="scientific">Novosphingobium pituita</name>
    <dbReference type="NCBI Taxonomy" id="3056842"/>
    <lineage>
        <taxon>Bacteria</taxon>
        <taxon>Pseudomonadati</taxon>
        <taxon>Pseudomonadota</taxon>
        <taxon>Alphaproteobacteria</taxon>
        <taxon>Sphingomonadales</taxon>
        <taxon>Sphingomonadaceae</taxon>
        <taxon>Novosphingobium</taxon>
    </lineage>
</organism>
<feature type="transmembrane region" description="Helical" evidence="8">
    <location>
        <begin position="70"/>
        <end position="90"/>
    </location>
</feature>
<feature type="transmembrane region" description="Helical" evidence="8">
    <location>
        <begin position="123"/>
        <end position="144"/>
    </location>
</feature>
<dbReference type="PANTHER" id="PTHR23502:SF132">
    <property type="entry name" value="POLYAMINE TRANSPORTER 2-RELATED"/>
    <property type="match status" value="1"/>
</dbReference>
<dbReference type="InterPro" id="IPR036259">
    <property type="entry name" value="MFS_trans_sf"/>
</dbReference>
<evidence type="ECO:0000259" key="10">
    <source>
        <dbReference type="PROSITE" id="PS50850"/>
    </source>
</evidence>
<keyword evidence="8" id="KW-0997">Cell inner membrane</keyword>
<feature type="domain" description="Major facilitator superfamily (MFS) profile" evidence="10">
    <location>
        <begin position="31"/>
        <end position="419"/>
    </location>
</feature>
<keyword evidence="6 8" id="KW-1133">Transmembrane helix</keyword>
<dbReference type="InterPro" id="IPR004812">
    <property type="entry name" value="Efflux_drug-R_Bcr/CmlA"/>
</dbReference>
<gene>
    <name evidence="11" type="ORF">NUTIK01_14520</name>
</gene>
<keyword evidence="5 8" id="KW-0812">Transmembrane</keyword>
<comment type="similarity">
    <text evidence="2 8">Belongs to the major facilitator superfamily. Bcr/CmlA family.</text>
</comment>
<dbReference type="SUPFAM" id="SSF103473">
    <property type="entry name" value="MFS general substrate transporter"/>
    <property type="match status" value="1"/>
</dbReference>
<evidence type="ECO:0000256" key="9">
    <source>
        <dbReference type="SAM" id="MobiDB-lite"/>
    </source>
</evidence>
<feature type="transmembrane region" description="Helical" evidence="8">
    <location>
        <begin position="236"/>
        <end position="254"/>
    </location>
</feature>
<feature type="transmembrane region" description="Helical" evidence="8">
    <location>
        <begin position="31"/>
        <end position="50"/>
    </location>
</feature>
<evidence type="ECO:0000256" key="5">
    <source>
        <dbReference type="ARBA" id="ARBA00022692"/>
    </source>
</evidence>
<evidence type="ECO:0000256" key="3">
    <source>
        <dbReference type="ARBA" id="ARBA00022448"/>
    </source>
</evidence>
<dbReference type="InterPro" id="IPR020846">
    <property type="entry name" value="MFS_dom"/>
</dbReference>
<dbReference type="NCBIfam" id="TIGR00710">
    <property type="entry name" value="efflux_Bcr_CflA"/>
    <property type="match status" value="1"/>
</dbReference>
<keyword evidence="12" id="KW-1185">Reference proteome</keyword>
<sequence length="433" mass="46302">MQSHNSTDTAPVSALPHQTGRHRPPLGSREFIAMMAMLMALQALAIDAMLPGLGQIARDLGVADPNRRQLVVGVFLVAAGLGALVPGALADRHGRRPVLLVTLGFYVALAIGCALAPDFDSLLALRALHAVTSAGVAVLPAAIVRDRFAGDRMARTLSTVSTVFMVVPMLAPSVGQFVLLFAGWRWIFGVLATMGAVMGLWIFLRLPETLDPANRQPILPMTIARNMIRAGLERSASGYMLGSALVFGAMIGYVNCSQQLVAEHFGAGRAFPLIFGGTALSLSLSNFFNARIVERFGARRVSQSALLVWITLSLVQIYFAFSPHQTLLRFMPVLAANICAMGFIGANFSAIALQPFARIAGAASSMQMFVRTLVGSLIGIVIGQAYDGSARPLAMAFLTCGVFSMLLVLYSERGRLFRRLIPPGSPRIAPDLH</sequence>
<evidence type="ECO:0000313" key="12">
    <source>
        <dbReference type="Proteomes" id="UP001187221"/>
    </source>
</evidence>
<keyword evidence="7 8" id="KW-0472">Membrane</keyword>
<protein>
    <recommendedName>
        <fullName evidence="8">Bcr/CflA family efflux transporter</fullName>
    </recommendedName>
</protein>
<keyword evidence="4" id="KW-1003">Cell membrane</keyword>
<feature type="transmembrane region" description="Helical" evidence="8">
    <location>
        <begin position="301"/>
        <end position="321"/>
    </location>
</feature>
<evidence type="ECO:0000256" key="2">
    <source>
        <dbReference type="ARBA" id="ARBA00006236"/>
    </source>
</evidence>
<feature type="transmembrane region" description="Helical" evidence="8">
    <location>
        <begin position="333"/>
        <end position="356"/>
    </location>
</feature>
<evidence type="ECO:0000256" key="8">
    <source>
        <dbReference type="RuleBase" id="RU365088"/>
    </source>
</evidence>
<feature type="transmembrane region" description="Helical" evidence="8">
    <location>
        <begin position="156"/>
        <end position="180"/>
    </location>
</feature>
<comment type="subcellular location">
    <subcellularLocation>
        <location evidence="8">Cell inner membrane</location>
        <topology evidence="8">Multi-pass membrane protein</topology>
    </subcellularLocation>
    <subcellularLocation>
        <location evidence="1">Cell membrane</location>
        <topology evidence="1">Multi-pass membrane protein</topology>
    </subcellularLocation>
</comment>
<dbReference type="PROSITE" id="PS50850">
    <property type="entry name" value="MFS"/>
    <property type="match status" value="1"/>
</dbReference>
<feature type="transmembrane region" description="Helical" evidence="8">
    <location>
        <begin position="266"/>
        <end position="289"/>
    </location>
</feature>
<feature type="transmembrane region" description="Helical" evidence="8">
    <location>
        <begin position="97"/>
        <end position="117"/>
    </location>
</feature>
<feature type="transmembrane region" description="Helical" evidence="8">
    <location>
        <begin position="392"/>
        <end position="410"/>
    </location>
</feature>
<evidence type="ECO:0000256" key="7">
    <source>
        <dbReference type="ARBA" id="ARBA00023136"/>
    </source>
</evidence>
<feature type="transmembrane region" description="Helical" evidence="8">
    <location>
        <begin position="368"/>
        <end position="386"/>
    </location>
</feature>
<name>A0ABQ6P6G5_9SPHN</name>
<proteinExistence type="inferred from homology"/>
<dbReference type="CDD" id="cd17320">
    <property type="entry name" value="MFS_MdfA_MDR_like"/>
    <property type="match status" value="1"/>
</dbReference>
<dbReference type="EMBL" id="BTFW01000001">
    <property type="protein sequence ID" value="GMM60675.1"/>
    <property type="molecule type" value="Genomic_DNA"/>
</dbReference>
<accession>A0ABQ6P6G5</accession>
<feature type="transmembrane region" description="Helical" evidence="8">
    <location>
        <begin position="186"/>
        <end position="206"/>
    </location>
</feature>
<dbReference type="Proteomes" id="UP001187221">
    <property type="component" value="Unassembled WGS sequence"/>
</dbReference>
<evidence type="ECO:0000313" key="11">
    <source>
        <dbReference type="EMBL" id="GMM60675.1"/>
    </source>
</evidence>
<dbReference type="Pfam" id="PF07690">
    <property type="entry name" value="MFS_1"/>
    <property type="match status" value="1"/>
</dbReference>
<dbReference type="RefSeq" id="WP_317974447.1">
    <property type="nucleotide sequence ID" value="NZ_BTFW01000001.1"/>
</dbReference>
<reference evidence="11 12" key="1">
    <citation type="submission" date="2023-06" db="EMBL/GenBank/DDBJ databases">
        <title>Draft genome sequence of Novosphingobium sp. strain IK01.</title>
        <authorList>
            <person name="Hatamoto M."/>
            <person name="Ikarashi T."/>
            <person name="Yamaguchi T."/>
        </authorList>
    </citation>
    <scope>NUCLEOTIDE SEQUENCE [LARGE SCALE GENOMIC DNA]</scope>
    <source>
        <strain evidence="11 12">IK01</strain>
    </source>
</reference>
<dbReference type="Gene3D" id="1.20.1720.10">
    <property type="entry name" value="Multidrug resistance protein D"/>
    <property type="match status" value="1"/>
</dbReference>
<keyword evidence="3 8" id="KW-0813">Transport</keyword>
<comment type="caution">
    <text evidence="11">The sequence shown here is derived from an EMBL/GenBank/DDBJ whole genome shotgun (WGS) entry which is preliminary data.</text>
</comment>
<dbReference type="PANTHER" id="PTHR23502">
    <property type="entry name" value="MAJOR FACILITATOR SUPERFAMILY"/>
    <property type="match status" value="1"/>
</dbReference>
<evidence type="ECO:0000256" key="1">
    <source>
        <dbReference type="ARBA" id="ARBA00004651"/>
    </source>
</evidence>
<feature type="region of interest" description="Disordered" evidence="9">
    <location>
        <begin position="1"/>
        <end position="24"/>
    </location>
</feature>
<feature type="compositionally biased region" description="Polar residues" evidence="9">
    <location>
        <begin position="1"/>
        <end position="10"/>
    </location>
</feature>
<dbReference type="InterPro" id="IPR011701">
    <property type="entry name" value="MFS"/>
</dbReference>